<reference evidence="1 2" key="1">
    <citation type="submission" date="2019-08" db="EMBL/GenBank/DDBJ databases">
        <title>Bacillus genomes from the desert of Cuatro Cienegas, Coahuila.</title>
        <authorList>
            <person name="Olmedo-Alvarez G."/>
        </authorList>
    </citation>
    <scope>NUCLEOTIDE SEQUENCE [LARGE SCALE GENOMIC DNA]</scope>
    <source>
        <strain evidence="1 2">CH451a_14T</strain>
    </source>
</reference>
<dbReference type="AlphaFoldDB" id="A0A5D4TEF0"/>
<comment type="caution">
    <text evidence="1">The sequence shown here is derived from an EMBL/GenBank/DDBJ whole genome shotgun (WGS) entry which is preliminary data.</text>
</comment>
<accession>A0A5D4TEF0</accession>
<name>A0A5D4TEF0_9BACI</name>
<organism evidence="1 2">
    <name type="scientific">Rossellomorea aquimaris</name>
    <dbReference type="NCBI Taxonomy" id="189382"/>
    <lineage>
        <taxon>Bacteria</taxon>
        <taxon>Bacillati</taxon>
        <taxon>Bacillota</taxon>
        <taxon>Bacilli</taxon>
        <taxon>Bacillales</taxon>
        <taxon>Bacillaceae</taxon>
        <taxon>Rossellomorea</taxon>
    </lineage>
</organism>
<proteinExistence type="predicted"/>
<dbReference type="RefSeq" id="WP_148992887.1">
    <property type="nucleotide sequence ID" value="NZ_VTEW01000021.1"/>
</dbReference>
<dbReference type="Proteomes" id="UP000325054">
    <property type="component" value="Unassembled WGS sequence"/>
</dbReference>
<evidence type="ECO:0000313" key="1">
    <source>
        <dbReference type="EMBL" id="TYS74007.1"/>
    </source>
</evidence>
<evidence type="ECO:0000313" key="2">
    <source>
        <dbReference type="Proteomes" id="UP000325054"/>
    </source>
</evidence>
<dbReference type="EMBL" id="VTEW01000021">
    <property type="protein sequence ID" value="TYS74007.1"/>
    <property type="molecule type" value="Genomic_DNA"/>
</dbReference>
<sequence length="102" mass="11619">MSQNEMQLLMKKLLKLHLEGQVEDLKREGQSGNSLVFLEGSTLNLLLLSLVMKDTEYSPKKETDPGMPVGVPSELFKMIEEAAERNEKDFKEIIALLENELR</sequence>
<protein>
    <submittedName>
        <fullName evidence="1">Uncharacterized protein</fullName>
    </submittedName>
</protein>
<gene>
    <name evidence="1" type="ORF">FZC80_19335</name>
</gene>